<reference evidence="1" key="1">
    <citation type="submission" date="2020-05" db="EMBL/GenBank/DDBJ databases">
        <authorList>
            <person name="Chiriac C."/>
            <person name="Salcher M."/>
            <person name="Ghai R."/>
            <person name="Kavagutti S V."/>
        </authorList>
    </citation>
    <scope>NUCLEOTIDE SEQUENCE</scope>
</reference>
<proteinExistence type="predicted"/>
<organism evidence="1">
    <name type="scientific">uncultured Caudovirales phage</name>
    <dbReference type="NCBI Taxonomy" id="2100421"/>
    <lineage>
        <taxon>Viruses</taxon>
        <taxon>Duplodnaviria</taxon>
        <taxon>Heunggongvirae</taxon>
        <taxon>Uroviricota</taxon>
        <taxon>Caudoviricetes</taxon>
        <taxon>Peduoviridae</taxon>
        <taxon>Maltschvirus</taxon>
        <taxon>Maltschvirus maltsch</taxon>
    </lineage>
</organism>
<evidence type="ECO:0000313" key="1">
    <source>
        <dbReference type="EMBL" id="CAB4182361.1"/>
    </source>
</evidence>
<protein>
    <submittedName>
        <fullName evidence="1">Uncharacterized protein</fullName>
    </submittedName>
</protein>
<name>A0A6J5QLK9_9CAUD</name>
<accession>A0A6J5QLK9</accession>
<dbReference type="EMBL" id="LR797041">
    <property type="protein sequence ID" value="CAB4182361.1"/>
    <property type="molecule type" value="Genomic_DNA"/>
</dbReference>
<sequence length="41" mass="4955">MFYIYTNIVKMVTFDTESQTREQITVYNYPNIHQHDIVVDS</sequence>
<gene>
    <name evidence="1" type="ORF">UFOVP1090_1</name>
</gene>